<keyword evidence="7" id="KW-0645">Protease</keyword>
<evidence type="ECO:0000256" key="4">
    <source>
        <dbReference type="ARBA" id="ARBA00023136"/>
    </source>
</evidence>
<keyword evidence="7" id="KW-0378">Hydrolase</keyword>
<evidence type="ECO:0000256" key="1">
    <source>
        <dbReference type="ARBA" id="ARBA00004141"/>
    </source>
</evidence>
<feature type="transmembrane region" description="Helical" evidence="5">
    <location>
        <begin position="139"/>
        <end position="161"/>
    </location>
</feature>
<keyword evidence="8" id="KW-1185">Reference proteome</keyword>
<evidence type="ECO:0000256" key="2">
    <source>
        <dbReference type="ARBA" id="ARBA00022692"/>
    </source>
</evidence>
<dbReference type="GO" id="GO:0004252">
    <property type="term" value="F:serine-type endopeptidase activity"/>
    <property type="evidence" value="ECO:0007669"/>
    <property type="project" value="InterPro"/>
</dbReference>
<dbReference type="PANTHER" id="PTHR13377:SF3">
    <property type="entry name" value="TRANSMEMBRANE PROTEIN 115"/>
    <property type="match status" value="1"/>
</dbReference>
<evidence type="ECO:0000256" key="5">
    <source>
        <dbReference type="SAM" id="Phobius"/>
    </source>
</evidence>
<dbReference type="InterPro" id="IPR013861">
    <property type="entry name" value="TMEM115/Pdh1/Rbl19"/>
</dbReference>
<dbReference type="GO" id="GO:0006508">
    <property type="term" value="P:proteolysis"/>
    <property type="evidence" value="ECO:0007669"/>
    <property type="project" value="UniProtKB-KW"/>
</dbReference>
<dbReference type="PANTHER" id="PTHR13377">
    <property type="entry name" value="PLACENTAL PROTEIN 6"/>
    <property type="match status" value="1"/>
</dbReference>
<evidence type="ECO:0000259" key="6">
    <source>
        <dbReference type="Pfam" id="PF01694"/>
    </source>
</evidence>
<dbReference type="InterPro" id="IPR035952">
    <property type="entry name" value="Rhomboid-like_sf"/>
</dbReference>
<keyword evidence="2 5" id="KW-0812">Transmembrane</keyword>
<evidence type="ECO:0000313" key="8">
    <source>
        <dbReference type="Proteomes" id="UP000198356"/>
    </source>
</evidence>
<protein>
    <submittedName>
        <fullName evidence="7">Membrane associated serine protease, rhomboid family</fullName>
    </submittedName>
</protein>
<reference evidence="7 8" key="1">
    <citation type="submission" date="2017-06" db="EMBL/GenBank/DDBJ databases">
        <authorList>
            <person name="Kim H.J."/>
            <person name="Triplett B.A."/>
        </authorList>
    </citation>
    <scope>NUCLEOTIDE SEQUENCE [LARGE SCALE GENOMIC DNA]</scope>
    <source>
        <strain evidence="7 8">DSM 18704</strain>
    </source>
</reference>
<dbReference type="OrthoDB" id="114877at2"/>
<dbReference type="InterPro" id="IPR022764">
    <property type="entry name" value="Peptidase_S54_rhomboid_dom"/>
</dbReference>
<proteinExistence type="predicted"/>
<dbReference type="GO" id="GO:0006890">
    <property type="term" value="P:retrograde vesicle-mediated transport, Golgi to endoplasmic reticulum"/>
    <property type="evidence" value="ECO:0007669"/>
    <property type="project" value="InterPro"/>
</dbReference>
<comment type="subcellular location">
    <subcellularLocation>
        <location evidence="1">Membrane</location>
        <topology evidence="1">Multi-pass membrane protein</topology>
    </subcellularLocation>
</comment>
<dbReference type="RefSeq" id="WP_089409815.1">
    <property type="nucleotide sequence ID" value="NZ_FZOU01000007.1"/>
</dbReference>
<feature type="domain" description="Peptidase S54 rhomboid" evidence="6">
    <location>
        <begin position="61"/>
        <end position="206"/>
    </location>
</feature>
<dbReference type="SUPFAM" id="SSF144091">
    <property type="entry name" value="Rhomboid-like"/>
    <property type="match status" value="1"/>
</dbReference>
<dbReference type="GO" id="GO:0016020">
    <property type="term" value="C:membrane"/>
    <property type="evidence" value="ECO:0007669"/>
    <property type="project" value="UniProtKB-SubCell"/>
</dbReference>
<gene>
    <name evidence="7" type="ORF">SAMN05421770_107208</name>
</gene>
<feature type="transmembrane region" description="Helical" evidence="5">
    <location>
        <begin position="105"/>
        <end position="127"/>
    </location>
</feature>
<dbReference type="AlphaFoldDB" id="A0A239LQR0"/>
<dbReference type="Pfam" id="PF01694">
    <property type="entry name" value="Rhomboid"/>
    <property type="match status" value="1"/>
</dbReference>
<keyword evidence="3 5" id="KW-1133">Transmembrane helix</keyword>
<accession>A0A239LQR0</accession>
<keyword evidence="4 5" id="KW-0472">Membrane</keyword>
<evidence type="ECO:0000256" key="3">
    <source>
        <dbReference type="ARBA" id="ARBA00022989"/>
    </source>
</evidence>
<feature type="transmembrane region" description="Helical" evidence="5">
    <location>
        <begin position="21"/>
        <end position="46"/>
    </location>
</feature>
<dbReference type="Gene3D" id="1.20.1540.10">
    <property type="entry name" value="Rhomboid-like"/>
    <property type="match status" value="1"/>
</dbReference>
<dbReference type="EMBL" id="FZOU01000007">
    <property type="protein sequence ID" value="SNT32715.1"/>
    <property type="molecule type" value="Genomic_DNA"/>
</dbReference>
<organism evidence="7 8">
    <name type="scientific">Granulicella rosea</name>
    <dbReference type="NCBI Taxonomy" id="474952"/>
    <lineage>
        <taxon>Bacteria</taxon>
        <taxon>Pseudomonadati</taxon>
        <taxon>Acidobacteriota</taxon>
        <taxon>Terriglobia</taxon>
        <taxon>Terriglobales</taxon>
        <taxon>Acidobacteriaceae</taxon>
        <taxon>Granulicella</taxon>
    </lineage>
</organism>
<name>A0A239LQR0_9BACT</name>
<feature type="transmembrane region" description="Helical" evidence="5">
    <location>
        <begin position="66"/>
        <end position="93"/>
    </location>
</feature>
<evidence type="ECO:0000313" key="7">
    <source>
        <dbReference type="EMBL" id="SNT32715.1"/>
    </source>
</evidence>
<sequence length="276" mass="31091">MPRSGPISLTLPPFAGATRRLILANLFAFFGLAILGWTSAPVQSFLLTHLALVPARATLHGELWQIFTYAFINEGILPTLFALITVWFCGSLLEGSFGARWLYELYFVSLAGGGAIATALTFTHIFGLRPDATFAIGPYAGIFGMLIAIAAFFGELEFLLFFVLRIKAKYMVAIYILIAVAQVLKSSDTFGAMLELSGALSGFLYLKFAPRRGLAFGLTERYFSLRNEYYRSKRRRAARKFEVYMKQQNREVHFDKDGRYVDPDTLRDPNDKRWMN</sequence>
<dbReference type="Proteomes" id="UP000198356">
    <property type="component" value="Unassembled WGS sequence"/>
</dbReference>